<keyword evidence="3" id="KW-0547">Nucleotide-binding</keyword>
<evidence type="ECO:0000256" key="1">
    <source>
        <dbReference type="SAM" id="MobiDB-lite"/>
    </source>
</evidence>
<organism evidence="3 4">
    <name type="scientific">Reticulomyxa filosa</name>
    <dbReference type="NCBI Taxonomy" id="46433"/>
    <lineage>
        <taxon>Eukaryota</taxon>
        <taxon>Sar</taxon>
        <taxon>Rhizaria</taxon>
        <taxon>Retaria</taxon>
        <taxon>Foraminifera</taxon>
        <taxon>Monothalamids</taxon>
        <taxon>Reticulomyxidae</taxon>
        <taxon>Reticulomyxa</taxon>
    </lineage>
</organism>
<gene>
    <name evidence="3" type="ORF">RFI_18566</name>
</gene>
<keyword evidence="3" id="KW-0378">Hydrolase</keyword>
<keyword evidence="3" id="KW-0067">ATP-binding</keyword>
<keyword evidence="4" id="KW-1185">Reference proteome</keyword>
<feature type="region of interest" description="Disordered" evidence="1">
    <location>
        <begin position="69"/>
        <end position="194"/>
    </location>
</feature>
<dbReference type="Pfam" id="PF18149">
    <property type="entry name" value="Helicase_PWI"/>
    <property type="match status" value="1"/>
</dbReference>
<dbReference type="InterPro" id="IPR041094">
    <property type="entry name" value="Brr2_helicase_PWI"/>
</dbReference>
<name>X6MYH8_RETFI</name>
<sequence length="269" mass="30944">MCDMLIGGCKDNSTPSEKDKLKWLNDNFGKFTSAAFTKEDLGELMRICRGINDYGRSDVDVELDENGAIENVKWEDDDEEPYELREKDDEGEDSGDDAFASFEDPDRKEREKQRGEQANQQLVSNMPVDDDDDVDIVPVNNNETDKREDATNVDRAKREPPTKSNTDNETNESDKSKRMDVDGETVNTNTPDMSLSASKFEISPKEIDAHWLQRKVRQHFKHLDDPLTLSEKLLKALDQSNPRKVEEQLVALVEFSCLYFPHLFFFVFF</sequence>
<keyword evidence="3" id="KW-0347">Helicase</keyword>
<evidence type="ECO:0000259" key="2">
    <source>
        <dbReference type="Pfam" id="PF18149"/>
    </source>
</evidence>
<proteinExistence type="predicted"/>
<feature type="compositionally biased region" description="Basic and acidic residues" evidence="1">
    <location>
        <begin position="104"/>
        <end position="115"/>
    </location>
</feature>
<evidence type="ECO:0000313" key="3">
    <source>
        <dbReference type="EMBL" id="ETO18688.1"/>
    </source>
</evidence>
<dbReference type="EMBL" id="ASPP01014543">
    <property type="protein sequence ID" value="ETO18688.1"/>
    <property type="molecule type" value="Genomic_DNA"/>
</dbReference>
<dbReference type="GO" id="GO:0004386">
    <property type="term" value="F:helicase activity"/>
    <property type="evidence" value="ECO:0007669"/>
    <property type="project" value="UniProtKB-KW"/>
</dbReference>
<feature type="compositionally biased region" description="Basic and acidic residues" evidence="1">
    <location>
        <begin position="143"/>
        <end position="161"/>
    </location>
</feature>
<feature type="compositionally biased region" description="Basic and acidic residues" evidence="1">
    <location>
        <begin position="172"/>
        <end position="181"/>
    </location>
</feature>
<accession>X6MYH8</accession>
<protein>
    <submittedName>
        <fullName evidence="3">DEAD/DEAH box helicase</fullName>
    </submittedName>
</protein>
<comment type="caution">
    <text evidence="3">The sequence shown here is derived from an EMBL/GenBank/DDBJ whole genome shotgun (WGS) entry which is preliminary data.</text>
</comment>
<evidence type="ECO:0000313" key="4">
    <source>
        <dbReference type="Proteomes" id="UP000023152"/>
    </source>
</evidence>
<dbReference type="AlphaFoldDB" id="X6MYH8"/>
<feature type="domain" description="Brr2 N-terminal helicase PWI" evidence="2">
    <location>
        <begin position="201"/>
        <end position="257"/>
    </location>
</feature>
<feature type="compositionally biased region" description="Polar residues" evidence="1">
    <location>
        <begin position="185"/>
        <end position="194"/>
    </location>
</feature>
<reference evidence="3 4" key="1">
    <citation type="journal article" date="2013" name="Curr. Biol.">
        <title>The Genome of the Foraminiferan Reticulomyxa filosa.</title>
        <authorList>
            <person name="Glockner G."/>
            <person name="Hulsmann N."/>
            <person name="Schleicher M."/>
            <person name="Noegel A.A."/>
            <person name="Eichinger L."/>
            <person name="Gallinger C."/>
            <person name="Pawlowski J."/>
            <person name="Sierra R."/>
            <person name="Euteneuer U."/>
            <person name="Pillet L."/>
            <person name="Moustafa A."/>
            <person name="Platzer M."/>
            <person name="Groth M."/>
            <person name="Szafranski K."/>
            <person name="Schliwa M."/>
        </authorList>
    </citation>
    <scope>NUCLEOTIDE SEQUENCE [LARGE SCALE GENOMIC DNA]</scope>
</reference>
<dbReference type="Proteomes" id="UP000023152">
    <property type="component" value="Unassembled WGS sequence"/>
</dbReference>